<accession>A0ABW0SQS0</accession>
<dbReference type="RefSeq" id="WP_386755715.1">
    <property type="nucleotide sequence ID" value="NZ_JBHSNM010000005.1"/>
</dbReference>
<name>A0ABW0SQS0_9GAMM</name>
<reference evidence="3" key="1">
    <citation type="journal article" date="2019" name="Int. J. Syst. Evol. Microbiol.">
        <title>The Global Catalogue of Microorganisms (GCM) 10K type strain sequencing project: providing services to taxonomists for standard genome sequencing and annotation.</title>
        <authorList>
            <consortium name="The Broad Institute Genomics Platform"/>
            <consortium name="The Broad Institute Genome Sequencing Center for Infectious Disease"/>
            <person name="Wu L."/>
            <person name="Ma J."/>
        </authorList>
    </citation>
    <scope>NUCLEOTIDE SEQUENCE [LARGE SCALE GENOMIC DNA]</scope>
    <source>
        <strain evidence="3">KACC 11407</strain>
    </source>
</reference>
<feature type="region of interest" description="Disordered" evidence="1">
    <location>
        <begin position="191"/>
        <end position="211"/>
    </location>
</feature>
<evidence type="ECO:0000256" key="1">
    <source>
        <dbReference type="SAM" id="MobiDB-lite"/>
    </source>
</evidence>
<keyword evidence="3" id="KW-1185">Reference proteome</keyword>
<dbReference type="EMBL" id="JBHSNM010000005">
    <property type="protein sequence ID" value="MFC5571140.1"/>
    <property type="molecule type" value="Genomic_DNA"/>
</dbReference>
<sequence length="211" mass="22897">MNCTVFWGNNGFVVVPDCLQASVEAEHRHGPLCACARLRTDRLDAPLAERLAAAIDRRSYSCIGADLALHGDYTPTAPLPLPYGFSWEGRDDESADEPLLLRCGSRPPVLVAELMPVGARGGWIAITSCHKAWAFRGKHVACKRAAAVHFIAAWANLNASRLRSEILRPPVEPPRPSASLRQRAADLAAWSRRRGRAMGDGPDATPGLTSR</sequence>
<comment type="caution">
    <text evidence="2">The sequence shown here is derived from an EMBL/GenBank/DDBJ whole genome shotgun (WGS) entry which is preliminary data.</text>
</comment>
<evidence type="ECO:0000313" key="2">
    <source>
        <dbReference type="EMBL" id="MFC5571140.1"/>
    </source>
</evidence>
<evidence type="ECO:0000313" key="3">
    <source>
        <dbReference type="Proteomes" id="UP001596036"/>
    </source>
</evidence>
<protein>
    <submittedName>
        <fullName evidence="2">Uncharacterized protein</fullName>
    </submittedName>
</protein>
<organism evidence="2 3">
    <name type="scientific">Lysobacter yangpyeongensis</name>
    <dbReference type="NCBI Taxonomy" id="346182"/>
    <lineage>
        <taxon>Bacteria</taxon>
        <taxon>Pseudomonadati</taxon>
        <taxon>Pseudomonadota</taxon>
        <taxon>Gammaproteobacteria</taxon>
        <taxon>Lysobacterales</taxon>
        <taxon>Lysobacteraceae</taxon>
        <taxon>Lysobacter</taxon>
    </lineage>
</organism>
<proteinExistence type="predicted"/>
<dbReference type="Proteomes" id="UP001596036">
    <property type="component" value="Unassembled WGS sequence"/>
</dbReference>
<gene>
    <name evidence="2" type="ORF">ACFPN1_13825</name>
</gene>